<dbReference type="Pfam" id="PF00004">
    <property type="entry name" value="AAA"/>
    <property type="match status" value="1"/>
</dbReference>
<evidence type="ECO:0000313" key="2">
    <source>
        <dbReference type="Proteomes" id="UP000887574"/>
    </source>
</evidence>
<sequence length="220" mass="25681">MGPLPHLRKLISGRKHPPMSAKAQIQHKEAKILRSLEIQQLRHKKTGSAIAKKLRNLQRTCKVEGYRNRIAELSQGSCKKVNKSVQKAYNDALQRAPSILFIENMDDMCVPDSEYWGCTPNKKYLRDCLINVIDEMDDSKVFVIGTTETTANFDFEVSQPGLFDKELHLLPDFDWNNYENNLLGVKSEWEEGIVEQYDDEEKIYRSWYPYNERLRIDKKI</sequence>
<protein>
    <submittedName>
        <fullName evidence="3">ATPase AAA-type core domain-containing protein</fullName>
    </submittedName>
</protein>
<dbReference type="Proteomes" id="UP000887574">
    <property type="component" value="Unplaced"/>
</dbReference>
<dbReference type="Gene3D" id="3.40.50.300">
    <property type="entry name" value="P-loop containing nucleotide triphosphate hydrolases"/>
    <property type="match status" value="1"/>
</dbReference>
<reference evidence="3" key="1">
    <citation type="submission" date="2022-11" db="UniProtKB">
        <authorList>
            <consortium name="WormBaseParasite"/>
        </authorList>
    </citation>
    <scope>IDENTIFICATION</scope>
</reference>
<keyword evidence="2" id="KW-1185">Reference proteome</keyword>
<dbReference type="InterPro" id="IPR003959">
    <property type="entry name" value="ATPase_AAA_core"/>
</dbReference>
<dbReference type="GO" id="GO:0016887">
    <property type="term" value="F:ATP hydrolysis activity"/>
    <property type="evidence" value="ECO:0007669"/>
    <property type="project" value="InterPro"/>
</dbReference>
<dbReference type="SUPFAM" id="SSF52540">
    <property type="entry name" value="P-loop containing nucleoside triphosphate hydrolases"/>
    <property type="match status" value="1"/>
</dbReference>
<evidence type="ECO:0000313" key="3">
    <source>
        <dbReference type="WBParaSite" id="jg1343"/>
    </source>
</evidence>
<accession>A0A915CWT2</accession>
<dbReference type="GO" id="GO:0005524">
    <property type="term" value="F:ATP binding"/>
    <property type="evidence" value="ECO:0007669"/>
    <property type="project" value="InterPro"/>
</dbReference>
<dbReference type="WBParaSite" id="jg1343">
    <property type="protein sequence ID" value="jg1343"/>
    <property type="gene ID" value="jg1343"/>
</dbReference>
<organism evidence="2 3">
    <name type="scientific">Ditylenchus dipsaci</name>
    <dbReference type="NCBI Taxonomy" id="166011"/>
    <lineage>
        <taxon>Eukaryota</taxon>
        <taxon>Metazoa</taxon>
        <taxon>Ecdysozoa</taxon>
        <taxon>Nematoda</taxon>
        <taxon>Chromadorea</taxon>
        <taxon>Rhabditida</taxon>
        <taxon>Tylenchina</taxon>
        <taxon>Tylenchomorpha</taxon>
        <taxon>Sphaerularioidea</taxon>
        <taxon>Anguinidae</taxon>
        <taxon>Anguininae</taxon>
        <taxon>Ditylenchus</taxon>
    </lineage>
</organism>
<dbReference type="InterPro" id="IPR027417">
    <property type="entry name" value="P-loop_NTPase"/>
</dbReference>
<dbReference type="AlphaFoldDB" id="A0A915CWT2"/>
<evidence type="ECO:0000259" key="1">
    <source>
        <dbReference type="Pfam" id="PF00004"/>
    </source>
</evidence>
<proteinExistence type="predicted"/>
<name>A0A915CWT2_9BILA</name>
<feature type="domain" description="ATPase AAA-type core" evidence="1">
    <location>
        <begin position="62"/>
        <end position="168"/>
    </location>
</feature>